<dbReference type="OrthoDB" id="9799936at2"/>
<dbReference type="eggNOG" id="COG3718">
    <property type="taxonomic scope" value="Bacteria"/>
</dbReference>
<organism evidence="2 3">
    <name type="scientific">Treponema maltophilum ATCC 51939</name>
    <dbReference type="NCBI Taxonomy" id="1125699"/>
    <lineage>
        <taxon>Bacteria</taxon>
        <taxon>Pseudomonadati</taxon>
        <taxon>Spirochaetota</taxon>
        <taxon>Spirochaetia</taxon>
        <taxon>Spirochaetales</taxon>
        <taxon>Treponemataceae</taxon>
        <taxon>Treponema</taxon>
    </lineage>
</organism>
<evidence type="ECO:0000313" key="2">
    <source>
        <dbReference type="EMBL" id="EPF31355.1"/>
    </source>
</evidence>
<proteinExistence type="predicted"/>
<dbReference type="InterPro" id="IPR011051">
    <property type="entry name" value="RmlC_Cupin_sf"/>
</dbReference>
<reference evidence="2 3" key="1">
    <citation type="submission" date="2013-04" db="EMBL/GenBank/DDBJ databases">
        <title>The Genome Sequence of Treponema maltophilum ATCC 51939.</title>
        <authorList>
            <consortium name="The Broad Institute Genomics Platform"/>
            <person name="Earl A."/>
            <person name="Ward D."/>
            <person name="Feldgarden M."/>
            <person name="Gevers D."/>
            <person name="Leonetti C."/>
            <person name="Blanton J.M."/>
            <person name="Dewhirst F.E."/>
            <person name="Izard J."/>
            <person name="Walker B."/>
            <person name="Young S."/>
            <person name="Zeng Q."/>
            <person name="Gargeya S."/>
            <person name="Fitzgerald M."/>
            <person name="Haas B."/>
            <person name="Abouelleil A."/>
            <person name="Allen A.W."/>
            <person name="Alvarado L."/>
            <person name="Arachchi H.M."/>
            <person name="Berlin A.M."/>
            <person name="Chapman S.B."/>
            <person name="Gainer-Dewar J."/>
            <person name="Goldberg J."/>
            <person name="Griggs A."/>
            <person name="Gujja S."/>
            <person name="Hansen M."/>
            <person name="Howarth C."/>
            <person name="Imamovic A."/>
            <person name="Ireland A."/>
            <person name="Larimer J."/>
            <person name="McCowan C."/>
            <person name="Murphy C."/>
            <person name="Pearson M."/>
            <person name="Poon T.W."/>
            <person name="Priest M."/>
            <person name="Roberts A."/>
            <person name="Saif S."/>
            <person name="Shea T."/>
            <person name="Sisk P."/>
            <person name="Sykes S."/>
            <person name="Wortman J."/>
            <person name="Nusbaum C."/>
            <person name="Birren B."/>
        </authorList>
    </citation>
    <scope>NUCLEOTIDE SEQUENCE [LARGE SCALE GENOMIC DNA]</scope>
    <source>
        <strain evidence="2 3">ATCC 51939</strain>
    </source>
</reference>
<name>S3K1G8_TREMA</name>
<keyword evidence="3" id="KW-1185">Reference proteome</keyword>
<dbReference type="SUPFAM" id="SSF51182">
    <property type="entry name" value="RmlC-like cupins"/>
    <property type="match status" value="1"/>
</dbReference>
<dbReference type="GO" id="GO:0019310">
    <property type="term" value="P:inositol catabolic process"/>
    <property type="evidence" value="ECO:0007669"/>
    <property type="project" value="InterPro"/>
</dbReference>
<dbReference type="Proteomes" id="UP000014541">
    <property type="component" value="Unassembled WGS sequence"/>
</dbReference>
<dbReference type="GO" id="GO:0008880">
    <property type="term" value="F:glucuronate isomerase activity"/>
    <property type="evidence" value="ECO:0007669"/>
    <property type="project" value="InterPro"/>
</dbReference>
<dbReference type="InterPro" id="IPR024203">
    <property type="entry name" value="Deoxy-glucuronate_isom_IolB"/>
</dbReference>
<dbReference type="RefSeq" id="WP_016525966.1">
    <property type="nucleotide sequence ID" value="NZ_KE332518.1"/>
</dbReference>
<dbReference type="PATRIC" id="fig|1125699.3.peg.1716"/>
<evidence type="ECO:0000256" key="1">
    <source>
        <dbReference type="ARBA" id="ARBA00023235"/>
    </source>
</evidence>
<dbReference type="InterPro" id="IPR014710">
    <property type="entry name" value="RmlC-like_jellyroll"/>
</dbReference>
<gene>
    <name evidence="2" type="ORF">HMPREF9194_01701</name>
</gene>
<dbReference type="InterPro" id="IPR021120">
    <property type="entry name" value="KduI/IolB_isomerase"/>
</dbReference>
<protein>
    <recommendedName>
        <fullName evidence="4">5-deoxy-glucuronate isomerase</fullName>
    </recommendedName>
</protein>
<evidence type="ECO:0000313" key="3">
    <source>
        <dbReference type="Proteomes" id="UP000014541"/>
    </source>
</evidence>
<keyword evidence="1" id="KW-0413">Isomerase</keyword>
<dbReference type="PIRSF" id="PIRSF036628">
    <property type="entry name" value="IolB"/>
    <property type="match status" value="1"/>
</dbReference>
<dbReference type="Gene3D" id="2.60.120.10">
    <property type="entry name" value="Jelly Rolls"/>
    <property type="match status" value="2"/>
</dbReference>
<accession>S3K1G8</accession>
<dbReference type="STRING" id="1125699.HMPREF9194_01701"/>
<sequence length="265" mass="30198">MYIQKNAVKGYNSYIDSKKDDCGTMMDVGLLILDAGESFVFPGTESEALFLLFCGKVRFKWNGIERDCSRKNEFEEDGWCLHVCAGTEVTITALAHSELYVQKTINERSFESRLYAPSDVIVQHAGNKGELMGCMRREIKTFFDYDNAPYSNMVLGEVLNFPGKWSSYPPHHHPQPEVYFHRFDKPQGFGVSFAGGEIFKSAHNGLTVITSGFHSQGAAPGYAMCYVWGIRHLDGDPWKKTRIDDKEHAWLWESDANDHIFKERQ</sequence>
<comment type="caution">
    <text evidence="2">The sequence shown here is derived from an EMBL/GenBank/DDBJ whole genome shotgun (WGS) entry which is preliminary data.</text>
</comment>
<dbReference type="PANTHER" id="PTHR39193:SF1">
    <property type="entry name" value="5-DEOXY-GLUCURONATE ISOMERASE"/>
    <property type="match status" value="1"/>
</dbReference>
<dbReference type="EMBL" id="ATFF01000006">
    <property type="protein sequence ID" value="EPF31355.1"/>
    <property type="molecule type" value="Genomic_DNA"/>
</dbReference>
<dbReference type="PANTHER" id="PTHR39193">
    <property type="entry name" value="5-DEOXY-GLUCURONATE ISOMERASE"/>
    <property type="match status" value="1"/>
</dbReference>
<evidence type="ECO:0008006" key="4">
    <source>
        <dbReference type="Google" id="ProtNLM"/>
    </source>
</evidence>
<dbReference type="Pfam" id="PF04962">
    <property type="entry name" value="KduI"/>
    <property type="match status" value="1"/>
</dbReference>
<dbReference type="HOGENOM" id="CLU_084771_0_0_12"/>
<dbReference type="AlphaFoldDB" id="S3K1G8"/>